<reference evidence="2 3" key="1">
    <citation type="submission" date="2018-08" db="EMBL/GenBank/DDBJ databases">
        <title>Mountain-cultivated ginseng endophyte, Burkholderia stabilis and its activity against ginseng root rot disease.</title>
        <authorList>
            <person name="Tapan Kumar M."/>
            <person name="Bae H."/>
            <person name="Shanmugam G."/>
            <person name="Jeon J."/>
        </authorList>
    </citation>
    <scope>NUCLEOTIDE SEQUENCE [LARGE SCALE GENOMIC DNA]</scope>
    <source>
        <strain evidence="2 3">EB159</strain>
    </source>
</reference>
<proteinExistence type="predicted"/>
<evidence type="ECO:0000256" key="1">
    <source>
        <dbReference type="SAM" id="Phobius"/>
    </source>
</evidence>
<keyword evidence="1" id="KW-0812">Transmembrane</keyword>
<keyword evidence="1" id="KW-1133">Transmembrane helix</keyword>
<evidence type="ECO:0000313" key="3">
    <source>
        <dbReference type="Proteomes" id="UP000289650"/>
    </source>
</evidence>
<dbReference type="Proteomes" id="UP000289650">
    <property type="component" value="Unassembled WGS sequence"/>
</dbReference>
<dbReference type="EMBL" id="QWEX01000004">
    <property type="protein sequence ID" value="RXV64492.1"/>
    <property type="molecule type" value="Genomic_DNA"/>
</dbReference>
<dbReference type="AlphaFoldDB" id="A0A4Q2A5C2"/>
<comment type="caution">
    <text evidence="2">The sequence shown here is derived from an EMBL/GenBank/DDBJ whole genome shotgun (WGS) entry which is preliminary data.</text>
</comment>
<evidence type="ECO:0000313" key="2">
    <source>
        <dbReference type="EMBL" id="RXV64492.1"/>
    </source>
</evidence>
<name>A0A4Q2A5C2_9BURK</name>
<accession>A0A4Q2A5C2</accession>
<dbReference type="OrthoDB" id="9035490at2"/>
<gene>
    <name evidence="2" type="ORF">D1006_39910</name>
</gene>
<protein>
    <submittedName>
        <fullName evidence="2">Uncharacterized protein</fullName>
    </submittedName>
</protein>
<sequence>MFSSTLSAPATIATGLATQLGGGTAWTCLAILAVAGLLIAAASTVRLVMATIRRYERGRSARIMQMRHPHCHVKRLANGQWLLIDKDTGTVYIPPRLSHPPINEWI</sequence>
<keyword evidence="1" id="KW-0472">Membrane</keyword>
<organism evidence="2 3">
    <name type="scientific">Burkholderia stabilis</name>
    <dbReference type="NCBI Taxonomy" id="95485"/>
    <lineage>
        <taxon>Bacteria</taxon>
        <taxon>Pseudomonadati</taxon>
        <taxon>Pseudomonadota</taxon>
        <taxon>Betaproteobacteria</taxon>
        <taxon>Burkholderiales</taxon>
        <taxon>Burkholderiaceae</taxon>
        <taxon>Burkholderia</taxon>
        <taxon>Burkholderia cepacia complex</taxon>
    </lineage>
</organism>
<feature type="transmembrane region" description="Helical" evidence="1">
    <location>
        <begin position="24"/>
        <end position="49"/>
    </location>
</feature>
<dbReference type="RefSeq" id="WP_129518589.1">
    <property type="nucleotide sequence ID" value="NZ_QWEX01000004.1"/>
</dbReference>